<keyword evidence="2" id="KW-1185">Reference proteome</keyword>
<organism evidence="1 2">
    <name type="scientific">Streptomyces flaveus</name>
    <dbReference type="NCBI Taxonomy" id="66370"/>
    <lineage>
        <taxon>Bacteria</taxon>
        <taxon>Bacillati</taxon>
        <taxon>Actinomycetota</taxon>
        <taxon>Actinomycetes</taxon>
        <taxon>Kitasatosporales</taxon>
        <taxon>Streptomycetaceae</taxon>
        <taxon>Streptomyces</taxon>
        <taxon>Streptomyces aurantiacus group</taxon>
    </lineage>
</organism>
<dbReference type="EMBL" id="BMPQ01000013">
    <property type="protein sequence ID" value="GGK82695.1"/>
    <property type="molecule type" value="Genomic_DNA"/>
</dbReference>
<proteinExistence type="predicted"/>
<gene>
    <name evidence="1" type="ORF">GCM10010094_49770</name>
</gene>
<dbReference type="Proteomes" id="UP000637788">
    <property type="component" value="Unassembled WGS sequence"/>
</dbReference>
<dbReference type="AlphaFoldDB" id="A0A917R1P2"/>
<evidence type="ECO:0000313" key="2">
    <source>
        <dbReference type="Proteomes" id="UP000637788"/>
    </source>
</evidence>
<sequence>MIRTVARHAIRFGREVYRSLVAYGQLWMYLPKDPPPPWGPHPLERVRPDIPLTPAERALEQQLLDLDTLP</sequence>
<dbReference type="Pfam" id="PF19534">
    <property type="entry name" value="DUF6059"/>
    <property type="match status" value="1"/>
</dbReference>
<reference evidence="1" key="1">
    <citation type="journal article" date="2014" name="Int. J. Syst. Evol. Microbiol.">
        <title>Complete genome sequence of Corynebacterium casei LMG S-19264T (=DSM 44701T), isolated from a smear-ripened cheese.</title>
        <authorList>
            <consortium name="US DOE Joint Genome Institute (JGI-PGF)"/>
            <person name="Walter F."/>
            <person name="Albersmeier A."/>
            <person name="Kalinowski J."/>
            <person name="Ruckert C."/>
        </authorList>
    </citation>
    <scope>NUCLEOTIDE SEQUENCE</scope>
    <source>
        <strain evidence="1">JCM 3035</strain>
    </source>
</reference>
<protein>
    <submittedName>
        <fullName evidence="1">Uncharacterized protein</fullName>
    </submittedName>
</protein>
<reference evidence="1" key="2">
    <citation type="submission" date="2020-09" db="EMBL/GenBank/DDBJ databases">
        <authorList>
            <person name="Sun Q."/>
            <person name="Ohkuma M."/>
        </authorList>
    </citation>
    <scope>NUCLEOTIDE SEQUENCE</scope>
    <source>
        <strain evidence="1">JCM 3035</strain>
    </source>
</reference>
<name>A0A917R1P2_9ACTN</name>
<comment type="caution">
    <text evidence="1">The sequence shown here is derived from an EMBL/GenBank/DDBJ whole genome shotgun (WGS) entry which is preliminary data.</text>
</comment>
<evidence type="ECO:0000313" key="1">
    <source>
        <dbReference type="EMBL" id="GGK82695.1"/>
    </source>
</evidence>
<dbReference type="InterPro" id="IPR045701">
    <property type="entry name" value="DUF6059"/>
</dbReference>
<dbReference type="RefSeq" id="WP_189324071.1">
    <property type="nucleotide sequence ID" value="NZ_BMPQ01000013.1"/>
</dbReference>
<accession>A0A917R1P2</accession>